<evidence type="ECO:0000256" key="6">
    <source>
        <dbReference type="ARBA" id="ARBA00022989"/>
    </source>
</evidence>
<keyword evidence="4" id="KW-1000">Mitochondrion outer membrane</keyword>
<dbReference type="Pfam" id="PF14559">
    <property type="entry name" value="TPR_19"/>
    <property type="match status" value="1"/>
</dbReference>
<evidence type="ECO:0000256" key="7">
    <source>
        <dbReference type="ARBA" id="ARBA00023128"/>
    </source>
</evidence>
<evidence type="ECO:0000256" key="8">
    <source>
        <dbReference type="ARBA" id="ARBA00023136"/>
    </source>
</evidence>
<organism evidence="14">
    <name type="scientific">Drosophila rhopaloa</name>
    <name type="common">Fruit fly</name>
    <dbReference type="NCBI Taxonomy" id="1041015"/>
    <lineage>
        <taxon>Eukaryota</taxon>
        <taxon>Metazoa</taxon>
        <taxon>Ecdysozoa</taxon>
        <taxon>Arthropoda</taxon>
        <taxon>Hexapoda</taxon>
        <taxon>Insecta</taxon>
        <taxon>Pterygota</taxon>
        <taxon>Neoptera</taxon>
        <taxon>Endopterygota</taxon>
        <taxon>Diptera</taxon>
        <taxon>Brachycera</taxon>
        <taxon>Muscomorpha</taxon>
        <taxon>Ephydroidea</taxon>
        <taxon>Drosophilidae</taxon>
        <taxon>Drosophila</taxon>
        <taxon>Sophophora</taxon>
    </lineage>
</organism>
<dbReference type="GO" id="GO:0030943">
    <property type="term" value="F:mitochondrion targeting sequence binding"/>
    <property type="evidence" value="ECO:0007669"/>
    <property type="project" value="TreeGrafter"/>
</dbReference>
<dbReference type="Pfam" id="PF07719">
    <property type="entry name" value="TPR_2"/>
    <property type="match status" value="1"/>
</dbReference>
<evidence type="ECO:0000256" key="5">
    <source>
        <dbReference type="ARBA" id="ARBA00022803"/>
    </source>
</evidence>
<accession>A0A6P4EI65</accession>
<feature type="repeat" description="TPR" evidence="10">
    <location>
        <begin position="90"/>
        <end position="123"/>
    </location>
</feature>
<reference evidence="13" key="1">
    <citation type="journal article" date="2021" name="Elife">
        <title>Highly contiguous assemblies of 101 drosophilid genomes.</title>
        <authorList>
            <person name="Kim B.Y."/>
            <person name="Wang J.R."/>
            <person name="Miller D.E."/>
            <person name="Barmina O."/>
            <person name="Delaney E."/>
            <person name="Thompson A."/>
            <person name="Comeault A.A."/>
            <person name="Peede D."/>
            <person name="D'Agostino E.R."/>
            <person name="Pelaez J."/>
            <person name="Aguilar J.M."/>
            <person name="Haji D."/>
            <person name="Matsunaga T."/>
            <person name="Armstrong E.E."/>
            <person name="Zych M."/>
            <person name="Ogawa Y."/>
            <person name="Stamenkovic-Radak M."/>
            <person name="Jelic M."/>
            <person name="Veselinovic M.S."/>
            <person name="Tanaskovic M."/>
            <person name="Eric P."/>
            <person name="Gao J.J."/>
            <person name="Katoh T.K."/>
            <person name="Toda M.J."/>
            <person name="Watabe H."/>
            <person name="Watada M."/>
            <person name="Davis J.S."/>
            <person name="Moyle L.C."/>
            <person name="Manoli G."/>
            <person name="Bertolini E."/>
            <person name="Kostal V."/>
            <person name="Hawley R.S."/>
            <person name="Takahashi A."/>
            <person name="Jones C.D."/>
            <person name="Price D.K."/>
            <person name="Whiteman N."/>
            <person name="Kopp A."/>
            <person name="Matute D.R."/>
            <person name="Petrov D.A."/>
        </authorList>
    </citation>
    <scope>NUCLEOTIDE SEQUENCE [LARGE SCALE GENOMIC DNA]</scope>
</reference>
<dbReference type="OMA" id="QWRGDIE"/>
<dbReference type="OrthoDB" id="66418at2759"/>
<name>A0A6P4EI65_DRORH</name>
<dbReference type="Pfam" id="PF13181">
    <property type="entry name" value="TPR_8"/>
    <property type="match status" value="2"/>
</dbReference>
<evidence type="ECO:0000313" key="12">
    <source>
        <dbReference type="EnsemblMetazoa" id="XP_016977887.1"/>
    </source>
</evidence>
<dbReference type="CTD" id="34618"/>
<dbReference type="Proteomes" id="UP001652680">
    <property type="component" value="Unassembled WGS sequence"/>
</dbReference>
<evidence type="ECO:0000256" key="2">
    <source>
        <dbReference type="ARBA" id="ARBA00022692"/>
    </source>
</evidence>
<dbReference type="SMART" id="SM00028">
    <property type="entry name" value="TPR"/>
    <property type="match status" value="9"/>
</dbReference>
<evidence type="ECO:0000256" key="11">
    <source>
        <dbReference type="SAM" id="MobiDB-lite"/>
    </source>
</evidence>
<dbReference type="PROSITE" id="PS50005">
    <property type="entry name" value="TPR"/>
    <property type="match status" value="5"/>
</dbReference>
<keyword evidence="13" id="KW-1185">Reference proteome</keyword>
<dbReference type="EnsemblMetazoa" id="XM_017122398.2">
    <property type="protein sequence ID" value="XP_016977887.1"/>
    <property type="gene ID" value="LOC108043613"/>
</dbReference>
<dbReference type="GO" id="GO:0045039">
    <property type="term" value="P:protein insertion into mitochondrial inner membrane"/>
    <property type="evidence" value="ECO:0007669"/>
    <property type="project" value="TreeGrafter"/>
</dbReference>
<reference evidence="14" key="2">
    <citation type="submission" date="2025-04" db="UniProtKB">
        <authorList>
            <consortium name="RefSeq"/>
        </authorList>
    </citation>
    <scope>IDENTIFICATION</scope>
</reference>
<feature type="compositionally biased region" description="Basic and acidic residues" evidence="11">
    <location>
        <begin position="42"/>
        <end position="57"/>
    </location>
</feature>
<dbReference type="AlphaFoldDB" id="A0A6P4EI65"/>
<evidence type="ECO:0000256" key="4">
    <source>
        <dbReference type="ARBA" id="ARBA00022787"/>
    </source>
</evidence>
<evidence type="ECO:0000256" key="1">
    <source>
        <dbReference type="ARBA" id="ARBA00004572"/>
    </source>
</evidence>
<keyword evidence="7" id="KW-0496">Mitochondrion</keyword>
<evidence type="ECO:0000256" key="10">
    <source>
        <dbReference type="PROSITE-ProRule" id="PRU00339"/>
    </source>
</evidence>
<keyword evidence="3" id="KW-0677">Repeat</keyword>
<dbReference type="GO" id="GO:0005741">
    <property type="term" value="C:mitochondrial outer membrane"/>
    <property type="evidence" value="ECO:0007669"/>
    <property type="project" value="UniProtKB-SubCell"/>
</dbReference>
<keyword evidence="2" id="KW-0812">Transmembrane</keyword>
<feature type="region of interest" description="Disordered" evidence="11">
    <location>
        <begin position="41"/>
        <end position="82"/>
    </location>
</feature>
<dbReference type="PANTHER" id="PTHR46208:SF1">
    <property type="entry name" value="MITOCHONDRIAL IMPORT RECEPTOR SUBUNIT TOM70"/>
    <property type="match status" value="1"/>
</dbReference>
<dbReference type="InterPro" id="IPR011990">
    <property type="entry name" value="TPR-like_helical_dom_sf"/>
</dbReference>
<dbReference type="InterPro" id="IPR019734">
    <property type="entry name" value="TPR_rpt"/>
</dbReference>
<comment type="similarity">
    <text evidence="9">Belongs to the Tom70 family.</text>
</comment>
<dbReference type="SUPFAM" id="SSF48452">
    <property type="entry name" value="TPR-like"/>
    <property type="match status" value="2"/>
</dbReference>
<feature type="repeat" description="TPR" evidence="10">
    <location>
        <begin position="368"/>
        <end position="401"/>
    </location>
</feature>
<protein>
    <submittedName>
        <fullName evidence="14">Mitochondrial import receptor subunit TOM70</fullName>
    </submittedName>
</protein>
<dbReference type="GO" id="GO:0008320">
    <property type="term" value="F:protein transmembrane transporter activity"/>
    <property type="evidence" value="ECO:0007669"/>
    <property type="project" value="TreeGrafter"/>
</dbReference>
<proteinExistence type="inferred from homology"/>
<gene>
    <name evidence="14" type="primary">LOC108043613</name>
    <name evidence="12" type="synonym">108043613</name>
</gene>
<comment type="subcellular location">
    <subcellularLocation>
        <location evidence="1">Mitochondrion outer membrane</location>
        <topology evidence="1">Single-pass membrane protein</topology>
    </subcellularLocation>
</comment>
<dbReference type="Gene3D" id="1.25.40.10">
    <property type="entry name" value="Tetratricopeptide repeat domain"/>
    <property type="match status" value="2"/>
</dbReference>
<feature type="repeat" description="TPR" evidence="10">
    <location>
        <begin position="512"/>
        <end position="545"/>
    </location>
</feature>
<evidence type="ECO:0000313" key="14">
    <source>
        <dbReference type="RefSeq" id="XP_016977887.1"/>
    </source>
</evidence>
<keyword evidence="6" id="KW-1133">Transmembrane helix</keyword>
<reference evidence="12" key="3">
    <citation type="submission" date="2025-05" db="UniProtKB">
        <authorList>
            <consortium name="EnsemblMetazoa"/>
        </authorList>
    </citation>
    <scope>IDENTIFICATION</scope>
</reference>
<dbReference type="PROSITE" id="PS50293">
    <property type="entry name" value="TPR_REGION"/>
    <property type="match status" value="1"/>
</dbReference>
<dbReference type="GO" id="GO:0030150">
    <property type="term" value="P:protein import into mitochondrial matrix"/>
    <property type="evidence" value="ECO:0007669"/>
    <property type="project" value="TreeGrafter"/>
</dbReference>
<keyword evidence="5 10" id="KW-0802">TPR repeat</keyword>
<evidence type="ECO:0000256" key="9">
    <source>
        <dbReference type="ARBA" id="ARBA00038030"/>
    </source>
</evidence>
<feature type="repeat" description="TPR" evidence="10">
    <location>
        <begin position="334"/>
        <end position="367"/>
    </location>
</feature>
<dbReference type="PANTHER" id="PTHR46208">
    <property type="entry name" value="MITOCHONDRIAL IMPORT RECEPTOR SUBUNIT TOM70"/>
    <property type="match status" value="1"/>
</dbReference>
<sequence>MAMTLNIGSVKLNKWQLALILGTPLAIGLGTYAVKRWNAAPKEADGEKKRPKAKFEKQPISLDGTAPDKELERKKKSAELGEKLSPLKEANNYKTEGNNCYRNGKYDEAINFYDKAIDKCPKEHRTDMAIFYQNRAASYEMLKKWAKVKEDCSASLEFNPRYAKAYYRRARAHEATKDMVECLDDVTATCILEMFQNNQTIMFADRVLKETGRVDAEKGMRSRVPVVPSACFVNTYMRSFIADPLQTLELPAPESDALAKGFVRAHRAFLEEKFEDIIPACTEEIESSEAEAQYKVEALLMRGTFHLLCGSYLESQQDFDAVLGNADADPNLRAYAYIKRAALYIQLDQREKGLADFDEAEKLNPDNPDVYHQRAQILLLLEQIEPALTEFAKAVRIAPNHAIALVQKCYAEYRLSLLAGDQRRLEGVMHTFAEAIERFPSCVECYSLMAQVLADQQQYNEAQQYYEKAMKLAPKNPALIVHQAIMVLQWRGDIEAAVQLLNKAIEVDPKCELAYETLGTVEVQRAQLKRAVELFEKALLYAKSQAELVHVYSLRNAAVAQINVTKKLGIDMNSVSAMAQSGLMPQGVV</sequence>
<dbReference type="GeneID" id="108043613"/>
<feature type="repeat" description="TPR" evidence="10">
    <location>
        <begin position="443"/>
        <end position="476"/>
    </location>
</feature>
<keyword evidence="14" id="KW-0675">Receptor</keyword>
<dbReference type="InterPro" id="IPR013105">
    <property type="entry name" value="TPR_2"/>
</dbReference>
<dbReference type="RefSeq" id="XP_016977887.1">
    <property type="nucleotide sequence ID" value="XM_017122398.1"/>
</dbReference>
<feature type="compositionally biased region" description="Basic and acidic residues" evidence="11">
    <location>
        <begin position="66"/>
        <end position="82"/>
    </location>
</feature>
<keyword evidence="8" id="KW-0472">Membrane</keyword>
<evidence type="ECO:0000256" key="3">
    <source>
        <dbReference type="ARBA" id="ARBA00022737"/>
    </source>
</evidence>
<evidence type="ECO:0000313" key="13">
    <source>
        <dbReference type="Proteomes" id="UP001652680"/>
    </source>
</evidence>